<proteinExistence type="inferred from homology"/>
<evidence type="ECO:0000313" key="7">
    <source>
        <dbReference type="EMBL" id="MBB4134945.1"/>
    </source>
</evidence>
<dbReference type="RefSeq" id="WP_183370059.1">
    <property type="nucleotide sequence ID" value="NZ_BAABHL010000037.1"/>
</dbReference>
<dbReference type="AlphaFoldDB" id="A0A840EQ35"/>
<sequence>MTNADHEVIARVLSDRYSCRAFLPDRVPAETLRTLFSGAQRTASWCNSQAWQVTLVSGDEAVSFGEDLTAWVAAGNPVVLDIDAPYRYEGVYAQRRRGAGFGLYEAVGIARDDVEGRARQMLKNFSFFGAPHVAVITSPKSLGPYGAVDCGAYVSTLLTVAQSLGLATVAQASIAMHSDFVRRRLDVAADRDVICAVSLGYPDTADPVNGFRTDRADIDDVVDGLPPLDR</sequence>
<keyword evidence="4" id="KW-0288">FMN</keyword>
<evidence type="ECO:0000259" key="6">
    <source>
        <dbReference type="Pfam" id="PF00881"/>
    </source>
</evidence>
<gene>
    <name evidence="7" type="ORF">BKA16_001497</name>
</gene>
<evidence type="ECO:0000256" key="4">
    <source>
        <dbReference type="ARBA" id="ARBA00022643"/>
    </source>
</evidence>
<accession>A0A840EQ35</accession>
<dbReference type="PANTHER" id="PTHR43673:SF2">
    <property type="entry name" value="NITROREDUCTASE"/>
    <property type="match status" value="1"/>
</dbReference>
<keyword evidence="3" id="KW-0285">Flavoprotein</keyword>
<dbReference type="GO" id="GO:0016491">
    <property type="term" value="F:oxidoreductase activity"/>
    <property type="evidence" value="ECO:0007669"/>
    <property type="project" value="UniProtKB-KW"/>
</dbReference>
<organism evidence="7 8">
    <name type="scientific">Gordonia humi</name>
    <dbReference type="NCBI Taxonomy" id="686429"/>
    <lineage>
        <taxon>Bacteria</taxon>
        <taxon>Bacillati</taxon>
        <taxon>Actinomycetota</taxon>
        <taxon>Actinomycetes</taxon>
        <taxon>Mycobacteriales</taxon>
        <taxon>Gordoniaceae</taxon>
        <taxon>Gordonia</taxon>
    </lineage>
</organism>
<evidence type="ECO:0000256" key="5">
    <source>
        <dbReference type="ARBA" id="ARBA00023002"/>
    </source>
</evidence>
<name>A0A840EQ35_9ACTN</name>
<reference evidence="7 8" key="1">
    <citation type="submission" date="2020-08" db="EMBL/GenBank/DDBJ databases">
        <title>Sequencing the genomes of 1000 actinobacteria strains.</title>
        <authorList>
            <person name="Klenk H.-P."/>
        </authorList>
    </citation>
    <scope>NUCLEOTIDE SEQUENCE [LARGE SCALE GENOMIC DNA]</scope>
    <source>
        <strain evidence="7 8">DSM 45298</strain>
    </source>
</reference>
<dbReference type="Gene3D" id="3.40.109.10">
    <property type="entry name" value="NADH Oxidase"/>
    <property type="match status" value="1"/>
</dbReference>
<comment type="caution">
    <text evidence="7">The sequence shown here is derived from an EMBL/GenBank/DDBJ whole genome shotgun (WGS) entry which is preliminary data.</text>
</comment>
<comment type="similarity">
    <text evidence="2">Belongs to the nitroreductase family.</text>
</comment>
<dbReference type="PANTHER" id="PTHR43673">
    <property type="entry name" value="NAD(P)H NITROREDUCTASE YDGI-RELATED"/>
    <property type="match status" value="1"/>
</dbReference>
<dbReference type="Pfam" id="PF00881">
    <property type="entry name" value="Nitroreductase"/>
    <property type="match status" value="1"/>
</dbReference>
<protein>
    <submittedName>
        <fullName evidence="7">Nitroreductase</fullName>
    </submittedName>
</protein>
<dbReference type="InterPro" id="IPR000415">
    <property type="entry name" value="Nitroreductase-like"/>
</dbReference>
<evidence type="ECO:0000313" key="8">
    <source>
        <dbReference type="Proteomes" id="UP000551501"/>
    </source>
</evidence>
<evidence type="ECO:0000256" key="2">
    <source>
        <dbReference type="ARBA" id="ARBA00007118"/>
    </source>
</evidence>
<dbReference type="CDD" id="cd02136">
    <property type="entry name" value="PnbA_NfnB-like"/>
    <property type="match status" value="1"/>
</dbReference>
<keyword evidence="5" id="KW-0560">Oxidoreductase</keyword>
<comment type="cofactor">
    <cofactor evidence="1">
        <name>FMN</name>
        <dbReference type="ChEBI" id="CHEBI:58210"/>
    </cofactor>
</comment>
<dbReference type="InterPro" id="IPR029479">
    <property type="entry name" value="Nitroreductase"/>
</dbReference>
<dbReference type="EMBL" id="JACIFP010000001">
    <property type="protein sequence ID" value="MBB4134945.1"/>
    <property type="molecule type" value="Genomic_DNA"/>
</dbReference>
<dbReference type="Proteomes" id="UP000551501">
    <property type="component" value="Unassembled WGS sequence"/>
</dbReference>
<evidence type="ECO:0000256" key="1">
    <source>
        <dbReference type="ARBA" id="ARBA00001917"/>
    </source>
</evidence>
<keyword evidence="8" id="KW-1185">Reference proteome</keyword>
<evidence type="ECO:0000256" key="3">
    <source>
        <dbReference type="ARBA" id="ARBA00022630"/>
    </source>
</evidence>
<dbReference type="SUPFAM" id="SSF55469">
    <property type="entry name" value="FMN-dependent nitroreductase-like"/>
    <property type="match status" value="1"/>
</dbReference>
<feature type="domain" description="Nitroreductase" evidence="6">
    <location>
        <begin position="14"/>
        <end position="201"/>
    </location>
</feature>